<dbReference type="Proteomes" id="UP000199438">
    <property type="component" value="Unassembled WGS sequence"/>
</dbReference>
<accession>A0A1I1FWS6</accession>
<dbReference type="RefSeq" id="WP_092540732.1">
    <property type="nucleotide sequence ID" value="NZ_FOKV01000002.1"/>
</dbReference>
<dbReference type="InterPro" id="IPR052707">
    <property type="entry name" value="OsmC_Ohr_Peroxiredoxin"/>
</dbReference>
<name>A0A1I1FWS6_9FLAO</name>
<proteinExistence type="predicted"/>
<organism evidence="1 2">
    <name type="scientific">Zunongwangia mangrovi</name>
    <dbReference type="NCBI Taxonomy" id="1334022"/>
    <lineage>
        <taxon>Bacteria</taxon>
        <taxon>Pseudomonadati</taxon>
        <taxon>Bacteroidota</taxon>
        <taxon>Flavobacteriia</taxon>
        <taxon>Flavobacteriales</taxon>
        <taxon>Flavobacteriaceae</taxon>
        <taxon>Zunongwangia</taxon>
    </lineage>
</organism>
<dbReference type="NCBIfam" id="TIGR03562">
    <property type="entry name" value="osmo_induc_OsmC"/>
    <property type="match status" value="1"/>
</dbReference>
<dbReference type="SUPFAM" id="SSF82784">
    <property type="entry name" value="OsmC-like"/>
    <property type="match status" value="1"/>
</dbReference>
<dbReference type="GO" id="GO:0006979">
    <property type="term" value="P:response to oxidative stress"/>
    <property type="evidence" value="ECO:0007669"/>
    <property type="project" value="InterPro"/>
</dbReference>
<evidence type="ECO:0000313" key="1">
    <source>
        <dbReference type="EMBL" id="SFC03482.1"/>
    </source>
</evidence>
<dbReference type="InterPro" id="IPR019904">
    <property type="entry name" value="Peroxiredoxin_OsmC"/>
</dbReference>
<protein>
    <submittedName>
        <fullName evidence="1">Osmotically inducible protein OsmC</fullName>
    </submittedName>
</protein>
<dbReference type="EMBL" id="FOKV01000002">
    <property type="protein sequence ID" value="SFC03482.1"/>
    <property type="molecule type" value="Genomic_DNA"/>
</dbReference>
<dbReference type="Gene3D" id="3.30.300.20">
    <property type="match status" value="1"/>
</dbReference>
<keyword evidence="2" id="KW-1185">Reference proteome</keyword>
<dbReference type="InterPro" id="IPR015946">
    <property type="entry name" value="KH_dom-like_a/b"/>
</dbReference>
<dbReference type="Pfam" id="PF02566">
    <property type="entry name" value="OsmC"/>
    <property type="match status" value="1"/>
</dbReference>
<dbReference type="PANTHER" id="PTHR42830:SF1">
    <property type="entry name" value="OSMOTICALLY INDUCIBLE FAMILY PROTEIN"/>
    <property type="match status" value="1"/>
</dbReference>
<gene>
    <name evidence="1" type="ORF">SAMN04487907_10217</name>
</gene>
<dbReference type="InterPro" id="IPR036102">
    <property type="entry name" value="OsmC/Ohrsf"/>
</dbReference>
<evidence type="ECO:0000313" key="2">
    <source>
        <dbReference type="Proteomes" id="UP000199438"/>
    </source>
</evidence>
<dbReference type="PANTHER" id="PTHR42830">
    <property type="entry name" value="OSMOTICALLY INDUCIBLE FAMILY PROTEIN"/>
    <property type="match status" value="1"/>
</dbReference>
<dbReference type="OrthoDB" id="9807532at2"/>
<dbReference type="InterPro" id="IPR003718">
    <property type="entry name" value="OsmC/Ohr_fam"/>
</dbReference>
<dbReference type="AlphaFoldDB" id="A0A1I1FWS6"/>
<reference evidence="2" key="1">
    <citation type="submission" date="2016-10" db="EMBL/GenBank/DDBJ databases">
        <authorList>
            <person name="Varghese N."/>
            <person name="Submissions S."/>
        </authorList>
    </citation>
    <scope>NUCLEOTIDE SEQUENCE [LARGE SCALE GENOMIC DNA]</scope>
    <source>
        <strain evidence="2">DSM 24499</strain>
    </source>
</reference>
<dbReference type="STRING" id="1334022.SAMN04487907_10217"/>
<sequence>MIRKASAVWNGTLKEGHGTLSTESGVLNETQYSYKTRFEDGNGTNPEELIGAAHSGCFTMQLSAFLAEEDFPAESLDTKSEITFEDGVVSKSHLILEGKVPNISEDKFLEIATKAKENCPLSKLLDTEITLDAKLLK</sequence>
<dbReference type="GO" id="GO:0004601">
    <property type="term" value="F:peroxidase activity"/>
    <property type="evidence" value="ECO:0007669"/>
    <property type="project" value="InterPro"/>
</dbReference>